<dbReference type="PANTHER" id="PTHR43147">
    <property type="entry name" value="PROTEIN TAS"/>
    <property type="match status" value="1"/>
</dbReference>
<name>A0AAD9FEG0_DISEL</name>
<dbReference type="Pfam" id="PF00248">
    <property type="entry name" value="Aldo_ket_red"/>
    <property type="match status" value="1"/>
</dbReference>
<reference evidence="3" key="1">
    <citation type="submission" date="2023-04" db="EMBL/GenBank/DDBJ databases">
        <title>Chromosome-level genome of Chaenocephalus aceratus.</title>
        <authorList>
            <person name="Park H."/>
        </authorList>
    </citation>
    <scope>NUCLEOTIDE SEQUENCE</scope>
    <source>
        <strain evidence="3">DE</strain>
        <tissue evidence="3">Muscle</tissue>
    </source>
</reference>
<protein>
    <submittedName>
        <fullName evidence="3">Oxidoreductase YcsN</fullName>
    </submittedName>
</protein>
<feature type="region of interest" description="Disordered" evidence="1">
    <location>
        <begin position="76"/>
        <end position="96"/>
    </location>
</feature>
<evidence type="ECO:0000259" key="2">
    <source>
        <dbReference type="Pfam" id="PF00248"/>
    </source>
</evidence>
<evidence type="ECO:0000313" key="4">
    <source>
        <dbReference type="Proteomes" id="UP001228049"/>
    </source>
</evidence>
<sequence length="96" mass="10443">MSPVPKVRLSGGLEICRVLNGMWQVSGAHGAVNNPKAVEAMQAYVDAGLTTFDMADIYGPAEDIFGQFNNQVQTQTHTDTHTTHTHHSTHRVPDSV</sequence>
<dbReference type="InterPro" id="IPR023210">
    <property type="entry name" value="NADP_OxRdtase_dom"/>
</dbReference>
<dbReference type="EMBL" id="JASDAP010000008">
    <property type="protein sequence ID" value="KAK1898251.1"/>
    <property type="molecule type" value="Genomic_DNA"/>
</dbReference>
<evidence type="ECO:0000313" key="3">
    <source>
        <dbReference type="EMBL" id="KAK1898251.1"/>
    </source>
</evidence>
<keyword evidence="4" id="KW-1185">Reference proteome</keyword>
<dbReference type="Gene3D" id="3.20.20.100">
    <property type="entry name" value="NADP-dependent oxidoreductase domain"/>
    <property type="match status" value="1"/>
</dbReference>
<gene>
    <name evidence="3" type="ORF">KUDE01_017776</name>
</gene>
<comment type="caution">
    <text evidence="3">The sequence shown here is derived from an EMBL/GenBank/DDBJ whole genome shotgun (WGS) entry which is preliminary data.</text>
</comment>
<proteinExistence type="predicted"/>
<organism evidence="3 4">
    <name type="scientific">Dissostichus eleginoides</name>
    <name type="common">Patagonian toothfish</name>
    <name type="synonym">Dissostichus amissus</name>
    <dbReference type="NCBI Taxonomy" id="100907"/>
    <lineage>
        <taxon>Eukaryota</taxon>
        <taxon>Metazoa</taxon>
        <taxon>Chordata</taxon>
        <taxon>Craniata</taxon>
        <taxon>Vertebrata</taxon>
        <taxon>Euteleostomi</taxon>
        <taxon>Actinopterygii</taxon>
        <taxon>Neopterygii</taxon>
        <taxon>Teleostei</taxon>
        <taxon>Neoteleostei</taxon>
        <taxon>Acanthomorphata</taxon>
        <taxon>Eupercaria</taxon>
        <taxon>Perciformes</taxon>
        <taxon>Notothenioidei</taxon>
        <taxon>Nototheniidae</taxon>
        <taxon>Dissostichus</taxon>
    </lineage>
</organism>
<feature type="domain" description="NADP-dependent oxidoreductase" evidence="2">
    <location>
        <begin position="19"/>
        <end position="71"/>
    </location>
</feature>
<dbReference type="SUPFAM" id="SSF51430">
    <property type="entry name" value="NAD(P)-linked oxidoreductase"/>
    <property type="match status" value="1"/>
</dbReference>
<dbReference type="Proteomes" id="UP001228049">
    <property type="component" value="Unassembled WGS sequence"/>
</dbReference>
<dbReference type="InterPro" id="IPR036812">
    <property type="entry name" value="NAD(P)_OxRdtase_dom_sf"/>
</dbReference>
<dbReference type="AlphaFoldDB" id="A0AAD9FEG0"/>
<accession>A0AAD9FEG0</accession>
<evidence type="ECO:0000256" key="1">
    <source>
        <dbReference type="SAM" id="MobiDB-lite"/>
    </source>
</evidence>
<dbReference type="PANTHER" id="PTHR43147:SF2">
    <property type="entry name" value="NADP-DEPENDENT OXIDOREDUCTASE DOMAIN-CONTAINING PROTEIN"/>
    <property type="match status" value="1"/>
</dbReference>